<dbReference type="Proteomes" id="UP001156708">
    <property type="component" value="Unassembled WGS sequence"/>
</dbReference>
<accession>A0AA37SKX7</accession>
<keyword evidence="2" id="KW-1185">Reference proteome</keyword>
<dbReference type="EMBL" id="BSNZ01000033">
    <property type="protein sequence ID" value="GLQ86116.1"/>
    <property type="molecule type" value="Genomic_DNA"/>
</dbReference>
<protein>
    <submittedName>
        <fullName evidence="1">Uncharacterized protein</fullName>
    </submittedName>
</protein>
<gene>
    <name evidence="1" type="ORF">GCM10007872_30270</name>
</gene>
<comment type="caution">
    <text evidence="1">The sequence shown here is derived from an EMBL/GenBank/DDBJ whole genome shotgun (WGS) entry which is preliminary data.</text>
</comment>
<proteinExistence type="predicted"/>
<name>A0AA37SKX7_9PROT</name>
<organism evidence="1 2">
    <name type="scientific">Gluconobacter sphaericus NBRC 12467</name>
    <dbReference type="NCBI Taxonomy" id="1307951"/>
    <lineage>
        <taxon>Bacteria</taxon>
        <taxon>Pseudomonadati</taxon>
        <taxon>Pseudomonadota</taxon>
        <taxon>Alphaproteobacteria</taxon>
        <taxon>Acetobacterales</taxon>
        <taxon>Acetobacteraceae</taxon>
        <taxon>Gluconobacter</taxon>
    </lineage>
</organism>
<sequence>MGIHFLNVGTGSAVKRRKKSRVFNVELRTGCFDLMLSNLKVTIVNKCRFYQILKYWITIEITPVSE</sequence>
<evidence type="ECO:0000313" key="2">
    <source>
        <dbReference type="Proteomes" id="UP001156708"/>
    </source>
</evidence>
<dbReference type="AlphaFoldDB" id="A0AA37SKX7"/>
<reference evidence="2" key="1">
    <citation type="journal article" date="2019" name="Int. J. Syst. Evol. Microbiol.">
        <title>The Global Catalogue of Microorganisms (GCM) 10K type strain sequencing project: providing services to taxonomists for standard genome sequencing and annotation.</title>
        <authorList>
            <consortium name="The Broad Institute Genomics Platform"/>
            <consortium name="The Broad Institute Genome Sequencing Center for Infectious Disease"/>
            <person name="Wu L."/>
            <person name="Ma J."/>
        </authorList>
    </citation>
    <scope>NUCLEOTIDE SEQUENCE [LARGE SCALE GENOMIC DNA]</scope>
    <source>
        <strain evidence="2">NBRC 12467</strain>
    </source>
</reference>
<evidence type="ECO:0000313" key="1">
    <source>
        <dbReference type="EMBL" id="GLQ86116.1"/>
    </source>
</evidence>